<sequence length="82" mass="8520">MGMMGGFAGRLLATGGAFGLGLAGMDLPASTMQVAMCGGGSVRLPIGPDRDEPSSKCPSACHLGSERKRLDDDRDDKPRPRD</sequence>
<gene>
    <name evidence="2" type="ORF">BFL28_16260</name>
</gene>
<dbReference type="AlphaFoldDB" id="A0A1E3LVX7"/>
<proteinExistence type="predicted"/>
<comment type="caution">
    <text evidence="2">The sequence shown here is derived from an EMBL/GenBank/DDBJ whole genome shotgun (WGS) entry which is preliminary data.</text>
</comment>
<feature type="region of interest" description="Disordered" evidence="1">
    <location>
        <begin position="46"/>
        <end position="82"/>
    </location>
</feature>
<dbReference type="STRING" id="1888892.BFL28_16260"/>
<keyword evidence="3" id="KW-1185">Reference proteome</keyword>
<reference evidence="2 3" key="1">
    <citation type="submission" date="2016-08" db="EMBL/GenBank/DDBJ databases">
        <title>Draft genome of the agarase producing Sphingomonas sp. MCT13.</title>
        <authorList>
            <person name="D'Andrea M.M."/>
            <person name="Rossolini G.M."/>
            <person name="Thaller M.C."/>
        </authorList>
    </citation>
    <scope>NUCLEOTIDE SEQUENCE [LARGE SCALE GENOMIC DNA]</scope>
    <source>
        <strain evidence="2 3">MCT13</strain>
    </source>
</reference>
<evidence type="ECO:0000313" key="3">
    <source>
        <dbReference type="Proteomes" id="UP000094487"/>
    </source>
</evidence>
<organism evidence="2 3">
    <name type="scientific">Sphingomonas turrisvirgatae</name>
    <dbReference type="NCBI Taxonomy" id="1888892"/>
    <lineage>
        <taxon>Bacteria</taxon>
        <taxon>Pseudomonadati</taxon>
        <taxon>Pseudomonadota</taxon>
        <taxon>Alphaproteobacteria</taxon>
        <taxon>Sphingomonadales</taxon>
        <taxon>Sphingomonadaceae</taxon>
        <taxon>Sphingomonas</taxon>
    </lineage>
</organism>
<feature type="compositionally biased region" description="Basic and acidic residues" evidence="1">
    <location>
        <begin position="64"/>
        <end position="82"/>
    </location>
</feature>
<evidence type="ECO:0000256" key="1">
    <source>
        <dbReference type="SAM" id="MobiDB-lite"/>
    </source>
</evidence>
<evidence type="ECO:0000313" key="2">
    <source>
        <dbReference type="EMBL" id="ODP37947.1"/>
    </source>
</evidence>
<name>A0A1E3LVX7_9SPHN</name>
<dbReference type="EMBL" id="MDDS01000022">
    <property type="protein sequence ID" value="ODP37947.1"/>
    <property type="molecule type" value="Genomic_DNA"/>
</dbReference>
<dbReference type="Proteomes" id="UP000094487">
    <property type="component" value="Unassembled WGS sequence"/>
</dbReference>
<protein>
    <submittedName>
        <fullName evidence="2">Uncharacterized protein</fullName>
    </submittedName>
</protein>
<accession>A0A1E3LVX7</accession>